<reference evidence="1 2" key="1">
    <citation type="journal article" date="2015" name="Genome Announc.">
        <title>Expanding the biotechnology potential of lactobacilli through comparative genomics of 213 strains and associated genera.</title>
        <authorList>
            <person name="Sun Z."/>
            <person name="Harris H.M."/>
            <person name="McCann A."/>
            <person name="Guo C."/>
            <person name="Argimon S."/>
            <person name="Zhang W."/>
            <person name="Yang X."/>
            <person name="Jeffery I.B."/>
            <person name="Cooney J.C."/>
            <person name="Kagawa T.F."/>
            <person name="Liu W."/>
            <person name="Song Y."/>
            <person name="Salvetti E."/>
            <person name="Wrobel A."/>
            <person name="Rasinkangas P."/>
            <person name="Parkhill J."/>
            <person name="Rea M.C."/>
            <person name="O'Sullivan O."/>
            <person name="Ritari J."/>
            <person name="Douillard F.P."/>
            <person name="Paul Ross R."/>
            <person name="Yang R."/>
            <person name="Briner A.E."/>
            <person name="Felis G.E."/>
            <person name="de Vos W.M."/>
            <person name="Barrangou R."/>
            <person name="Klaenhammer T.R."/>
            <person name="Caufield P.W."/>
            <person name="Cui Y."/>
            <person name="Zhang H."/>
            <person name="O'Toole P.W."/>
        </authorList>
    </citation>
    <scope>NUCLEOTIDE SEQUENCE [LARGE SCALE GENOMIC DNA]</scope>
    <source>
        <strain evidence="1 2">DSM 20019</strain>
    </source>
</reference>
<sequence>MMKSLQNNAGYKIKEILNLSLDDLDLIVKLNEPEEDKEKPIDKAFPFLFH</sequence>
<evidence type="ECO:0000313" key="2">
    <source>
        <dbReference type="Proteomes" id="UP000050828"/>
    </source>
</evidence>
<dbReference type="GeneID" id="49611765"/>
<dbReference type="AlphaFoldDB" id="A0AAJ0PCI4"/>
<organism evidence="1 2">
    <name type="scientific">Latilactobacillus curvatus JCM 1096 = DSM 20019</name>
    <dbReference type="NCBI Taxonomy" id="1293592"/>
    <lineage>
        <taxon>Bacteria</taxon>
        <taxon>Bacillati</taxon>
        <taxon>Bacillota</taxon>
        <taxon>Bacilli</taxon>
        <taxon>Lactobacillales</taxon>
        <taxon>Lactobacillaceae</taxon>
        <taxon>Latilactobacillus</taxon>
    </lineage>
</organism>
<comment type="caution">
    <text evidence="1">The sequence shown here is derived from an EMBL/GenBank/DDBJ whole genome shotgun (WGS) entry which is preliminary data.</text>
</comment>
<evidence type="ECO:0000313" key="1">
    <source>
        <dbReference type="EMBL" id="KRK92493.1"/>
    </source>
</evidence>
<protein>
    <submittedName>
        <fullName evidence="1">Uncharacterized protein</fullName>
    </submittedName>
</protein>
<accession>A0AAJ0PCI4</accession>
<dbReference type="RefSeq" id="WP_155519249.1">
    <property type="nucleotide sequence ID" value="NZ_AZDL01000026.1"/>
</dbReference>
<dbReference type="Proteomes" id="UP000050828">
    <property type="component" value="Unassembled WGS sequence"/>
</dbReference>
<proteinExistence type="predicted"/>
<name>A0AAJ0PCI4_LATCU</name>
<gene>
    <name evidence="1" type="ORF">FC08_GL000764</name>
</gene>
<dbReference type="EMBL" id="AZDL01000026">
    <property type="protein sequence ID" value="KRK92493.1"/>
    <property type="molecule type" value="Genomic_DNA"/>
</dbReference>